<sequence>MRVKVVHSSCSSMSSFGSRYKHRVVSVPAALLGLFTTSRQFAPTGRPTESKQEGTISGTFPRMEDSPGSKPSVAELAGRFKGHILPMPTSNNELSFRRRPPCSLKLQSQKDDDEESDQKSIVSPNPFKIKMKNSSIIEKLQANLALSPTALLPSPKSPEAKLQPAPLSPTTPGSPQSPLSPTLRPSHLSSEEEDPISFDSPPEGTPLPSINKTRARLSFKRRPPTRQHRRSAGEERPSGIALSPCELYSPKENGDTDQVFDYGPLENLKEAEEQDKDCEKTEDEVASDTDDSGDPEKEPGAQQAQNFEASEEEQQPSEPCTGRQMEGNVETKGNEEMPRDEHQGGNDTV</sequence>
<reference evidence="3 4" key="1">
    <citation type="submission" date="2019-01" db="EMBL/GenBank/DDBJ databases">
        <title>A chromosome-scale genome assembly of the yellow perch, Perca flavescens.</title>
        <authorList>
            <person name="Feron R."/>
            <person name="Morvezen R."/>
            <person name="Bestin A."/>
            <person name="Haffray P."/>
            <person name="Klopp C."/>
            <person name="Zahm M."/>
            <person name="Cabau C."/>
            <person name="Roques C."/>
            <person name="Donnadieu C."/>
            <person name="Bouchez O."/>
            <person name="Christie M."/>
            <person name="Larson W."/>
            <person name="Guiguen Y."/>
        </authorList>
    </citation>
    <scope>NUCLEOTIDE SEQUENCE [LARGE SCALE GENOMIC DNA]</scope>
    <source>
        <strain evidence="3">YP-PL-M2</strain>
        <tissue evidence="3">Blood</tissue>
    </source>
</reference>
<dbReference type="AlphaFoldDB" id="A0A484DGU7"/>
<dbReference type="Pfam" id="PF15255">
    <property type="entry name" value="CAP-ZIP_m"/>
    <property type="match status" value="1"/>
</dbReference>
<feature type="compositionally biased region" description="Polar residues" evidence="1">
    <location>
        <begin position="168"/>
        <end position="180"/>
    </location>
</feature>
<feature type="domain" description="FAM21/CAPZIP" evidence="2">
    <location>
        <begin position="125"/>
        <end position="235"/>
    </location>
</feature>
<organism evidence="3 4">
    <name type="scientific">Perca flavescens</name>
    <name type="common">American yellow perch</name>
    <name type="synonym">Morone flavescens</name>
    <dbReference type="NCBI Taxonomy" id="8167"/>
    <lineage>
        <taxon>Eukaryota</taxon>
        <taxon>Metazoa</taxon>
        <taxon>Chordata</taxon>
        <taxon>Craniata</taxon>
        <taxon>Vertebrata</taxon>
        <taxon>Euteleostomi</taxon>
        <taxon>Actinopterygii</taxon>
        <taxon>Neopterygii</taxon>
        <taxon>Teleostei</taxon>
        <taxon>Neoteleostei</taxon>
        <taxon>Acanthomorphata</taxon>
        <taxon>Eupercaria</taxon>
        <taxon>Perciformes</taxon>
        <taxon>Percoidei</taxon>
        <taxon>Percidae</taxon>
        <taxon>Percinae</taxon>
        <taxon>Perca</taxon>
    </lineage>
</organism>
<accession>A0A484DGU7</accession>
<comment type="caution">
    <text evidence="3">The sequence shown here is derived from an EMBL/GenBank/DDBJ whole genome shotgun (WGS) entry which is preliminary data.</text>
</comment>
<evidence type="ECO:0000256" key="1">
    <source>
        <dbReference type="SAM" id="MobiDB-lite"/>
    </source>
</evidence>
<feature type="region of interest" description="Disordered" evidence="1">
    <location>
        <begin position="40"/>
        <end position="72"/>
    </location>
</feature>
<protein>
    <recommendedName>
        <fullName evidence="2">FAM21/CAPZIP domain-containing protein</fullName>
    </recommendedName>
</protein>
<name>A0A484DGU7_PERFV</name>
<dbReference type="STRING" id="8167.A0A484DGU7"/>
<feature type="region of interest" description="Disordered" evidence="1">
    <location>
        <begin position="105"/>
        <end position="126"/>
    </location>
</feature>
<proteinExistence type="predicted"/>
<dbReference type="Proteomes" id="UP000295070">
    <property type="component" value="Chromosome 3"/>
</dbReference>
<evidence type="ECO:0000313" key="3">
    <source>
        <dbReference type="EMBL" id="TDH14676.1"/>
    </source>
</evidence>
<feature type="compositionally biased region" description="Acidic residues" evidence="1">
    <location>
        <begin position="272"/>
        <end position="293"/>
    </location>
</feature>
<feature type="region of interest" description="Disordered" evidence="1">
    <location>
        <begin position="151"/>
        <end position="349"/>
    </location>
</feature>
<gene>
    <name evidence="3" type="ORF">EPR50_G00023180</name>
</gene>
<dbReference type="EMBL" id="SCKG01000003">
    <property type="protein sequence ID" value="TDH14676.1"/>
    <property type="molecule type" value="Genomic_DNA"/>
</dbReference>
<evidence type="ECO:0000259" key="2">
    <source>
        <dbReference type="Pfam" id="PF15255"/>
    </source>
</evidence>
<keyword evidence="4" id="KW-1185">Reference proteome</keyword>
<evidence type="ECO:0000313" key="4">
    <source>
        <dbReference type="Proteomes" id="UP000295070"/>
    </source>
</evidence>
<dbReference type="InterPro" id="IPR029341">
    <property type="entry name" value="FAM21/CAPZIP"/>
</dbReference>
<feature type="compositionally biased region" description="Basic and acidic residues" evidence="1">
    <location>
        <begin position="332"/>
        <end position="349"/>
    </location>
</feature>
<feature type="compositionally biased region" description="Basic residues" evidence="1">
    <location>
        <begin position="213"/>
        <end position="230"/>
    </location>
</feature>